<gene>
    <name evidence="4" type="ORF">BJB45_12225</name>
</gene>
<dbReference type="InterPro" id="IPR022770">
    <property type="entry name" value="IucA/IucC-like_C"/>
</dbReference>
<evidence type="ECO:0000259" key="2">
    <source>
        <dbReference type="Pfam" id="PF06276"/>
    </source>
</evidence>
<dbReference type="GO" id="GO:0051537">
    <property type="term" value="F:2 iron, 2 sulfur cluster binding"/>
    <property type="evidence" value="ECO:0007669"/>
    <property type="project" value="InterPro"/>
</dbReference>
<feature type="region of interest" description="Disordered" evidence="1">
    <location>
        <begin position="255"/>
        <end position="291"/>
    </location>
</feature>
<name>W1N8M8_9GAMM</name>
<dbReference type="AlphaFoldDB" id="W1N8M8"/>
<evidence type="ECO:0008006" key="6">
    <source>
        <dbReference type="Google" id="ProtNLM"/>
    </source>
</evidence>
<dbReference type="eggNOG" id="COG4114">
    <property type="taxonomic scope" value="Bacteria"/>
</dbReference>
<dbReference type="InterPro" id="IPR008090">
    <property type="entry name" value="Fe_iron_reduct"/>
</dbReference>
<feature type="domain" description="Ferric siderophore reductase C-terminal" evidence="3">
    <location>
        <begin position="215"/>
        <end position="235"/>
    </location>
</feature>
<comment type="caution">
    <text evidence="4">The sequence shown here is derived from an EMBL/GenBank/DDBJ whole genome shotgun (WGS) entry which is preliminary data.</text>
</comment>
<protein>
    <recommendedName>
        <fullName evidence="6">Siderophore-iron reductase FhuF</fullName>
    </recommendedName>
</protein>
<dbReference type="GO" id="GO:0003824">
    <property type="term" value="F:catalytic activity"/>
    <property type="evidence" value="ECO:0007669"/>
    <property type="project" value="UniProtKB-ARBA"/>
</dbReference>
<dbReference type="OrthoDB" id="8993954at2"/>
<dbReference type="NCBIfam" id="TIGR03951">
    <property type="entry name" value="Fe_III_red_FhuF"/>
    <property type="match status" value="1"/>
</dbReference>
<dbReference type="Pfam" id="PF11575">
    <property type="entry name" value="FhuF_C"/>
    <property type="match status" value="1"/>
</dbReference>
<evidence type="ECO:0000256" key="1">
    <source>
        <dbReference type="SAM" id="MobiDB-lite"/>
    </source>
</evidence>
<dbReference type="RefSeq" id="WP_021818563.1">
    <property type="nucleotide sequence ID" value="NZ_AVBC01000020.1"/>
</dbReference>
<dbReference type="InterPro" id="IPR024726">
    <property type="entry name" value="FhuF_C"/>
</dbReference>
<evidence type="ECO:0000313" key="5">
    <source>
        <dbReference type="Proteomes" id="UP000019113"/>
    </source>
</evidence>
<dbReference type="EMBL" id="AVBC01000020">
    <property type="protein sequence ID" value="ERL51927.1"/>
    <property type="molecule type" value="Genomic_DNA"/>
</dbReference>
<evidence type="ECO:0000259" key="3">
    <source>
        <dbReference type="Pfam" id="PF11575"/>
    </source>
</evidence>
<dbReference type="PATRIC" id="fig|1178482.3.peg.1606"/>
<dbReference type="Pfam" id="PF06276">
    <property type="entry name" value="FhuF"/>
    <property type="match status" value="1"/>
</dbReference>
<keyword evidence="5" id="KW-1185">Reference proteome</keyword>
<accession>W1N8M8</accession>
<dbReference type="Proteomes" id="UP000019113">
    <property type="component" value="Unassembled WGS sequence"/>
</dbReference>
<sequence length="291" mass="32366">MTSALSRLYCGPLEQLTPPLVSTALPEDALPAEQLLDANVLEERLERLAAKHQGNDIKAIASIWSQWHFAAVVVPSLAANLLLERDLPVSLDEMAIQSDEHGCTRRLVLPHEGTPLPSLDAFQRFETLFQGHVSPLIEMLGCISGAAPRLFWNNFGNYFEYFANNAELHPMALPGVADEAMRLVDHRVYPDGRRNPLFMPVRYLENSAGERHRTRRLCCLRYRLDDCEYCGNCPLEGEAAAAARDSAARQRASTRLRRNAAAETNADVQTYTPRRKVPTSSETCQVASGGH</sequence>
<evidence type="ECO:0000313" key="4">
    <source>
        <dbReference type="EMBL" id="ERL51927.1"/>
    </source>
</evidence>
<organism evidence="4 5">
    <name type="scientific">Halomonas huangheensis</name>
    <dbReference type="NCBI Taxonomy" id="1178482"/>
    <lineage>
        <taxon>Bacteria</taxon>
        <taxon>Pseudomonadati</taxon>
        <taxon>Pseudomonadota</taxon>
        <taxon>Gammaproteobacteria</taxon>
        <taxon>Oceanospirillales</taxon>
        <taxon>Halomonadaceae</taxon>
        <taxon>Halomonas</taxon>
    </lineage>
</organism>
<reference evidence="4 5" key="1">
    <citation type="submission" date="2013-08" db="EMBL/GenBank/DDBJ databases">
        <title>draft genome of Halomonas huanghegensis, strain BJGMM-B45T.</title>
        <authorList>
            <person name="Miao C."/>
            <person name="Wan Y."/>
            <person name="Jin W."/>
        </authorList>
    </citation>
    <scope>NUCLEOTIDE SEQUENCE [LARGE SCALE GENOMIC DNA]</scope>
    <source>
        <strain evidence="4 5">BJGMM-B45</strain>
    </source>
</reference>
<proteinExistence type="predicted"/>
<feature type="compositionally biased region" description="Polar residues" evidence="1">
    <location>
        <begin position="266"/>
        <end position="291"/>
    </location>
</feature>
<feature type="domain" description="Aerobactin siderophore biosynthesis IucA/IucC-like C-terminal" evidence="2">
    <location>
        <begin position="62"/>
        <end position="207"/>
    </location>
</feature>